<name>A0ABU0GXU8_9BACL</name>
<keyword evidence="1" id="KW-1133">Transmembrane helix</keyword>
<evidence type="ECO:0000256" key="1">
    <source>
        <dbReference type="SAM" id="Phobius"/>
    </source>
</evidence>
<keyword evidence="1" id="KW-0812">Transmembrane</keyword>
<keyword evidence="1" id="KW-0472">Membrane</keyword>
<organism evidence="2 3">
    <name type="scientific">Planomicrobium stackebrandtii</name>
    <dbReference type="NCBI Taxonomy" id="253160"/>
    <lineage>
        <taxon>Bacteria</taxon>
        <taxon>Bacillati</taxon>
        <taxon>Bacillota</taxon>
        <taxon>Bacilli</taxon>
        <taxon>Bacillales</taxon>
        <taxon>Caryophanaceae</taxon>
        <taxon>Planomicrobium</taxon>
    </lineage>
</organism>
<dbReference type="RefSeq" id="WP_308788159.1">
    <property type="nucleotide sequence ID" value="NZ_JAUSWB010000007.1"/>
</dbReference>
<accession>A0ABU0GXU8</accession>
<dbReference type="Proteomes" id="UP001241988">
    <property type="component" value="Unassembled WGS sequence"/>
</dbReference>
<reference evidence="2 3" key="1">
    <citation type="submission" date="2023-07" db="EMBL/GenBank/DDBJ databases">
        <title>Genomic Encyclopedia of Type Strains, Phase IV (KMG-IV): sequencing the most valuable type-strain genomes for metagenomic binning, comparative biology and taxonomic classification.</title>
        <authorList>
            <person name="Goeker M."/>
        </authorList>
    </citation>
    <scope>NUCLEOTIDE SEQUENCE [LARGE SCALE GENOMIC DNA]</scope>
    <source>
        <strain evidence="2 3">DSM 16419</strain>
    </source>
</reference>
<sequence>MKKPIKIFFLISVLIFSLGFLLLLGGSFFLHKVLEEEIDPDITYIQSMKAFLTQNAEGESEKQIKESSMRQDYQHISIYYEKNFSALLPITKEILDLAIAKNEKLFGGTSLVPIDLLVFENLEELRGFSELEAVDGFYSDFDKVLAFHNSKKELILAEDKLALYAFQKMVLHEYTHYVFARKAQNPADYPMWFIEGAAEYIGTDPNEVNFPYFEKISFDQLKSTEQWQEARTIPTGDPYVQSYYAFEFLTSKYGEEVIKQIIDSVDETRNFEESFTEITGLTVLELESMFLSSYKD</sequence>
<evidence type="ECO:0000313" key="3">
    <source>
        <dbReference type="Proteomes" id="UP001241988"/>
    </source>
</evidence>
<keyword evidence="3" id="KW-1185">Reference proteome</keyword>
<proteinExistence type="predicted"/>
<comment type="caution">
    <text evidence="2">The sequence shown here is derived from an EMBL/GenBank/DDBJ whole genome shotgun (WGS) entry which is preliminary data.</text>
</comment>
<evidence type="ECO:0000313" key="2">
    <source>
        <dbReference type="EMBL" id="MDQ0430181.1"/>
    </source>
</evidence>
<dbReference type="EMBL" id="JAUSWB010000007">
    <property type="protein sequence ID" value="MDQ0430181.1"/>
    <property type="molecule type" value="Genomic_DNA"/>
</dbReference>
<protein>
    <submittedName>
        <fullName evidence="2">Uncharacterized protein YneF (UPF0154 family)</fullName>
    </submittedName>
</protein>
<feature type="transmembrane region" description="Helical" evidence="1">
    <location>
        <begin position="7"/>
        <end position="30"/>
    </location>
</feature>
<gene>
    <name evidence="2" type="ORF">QOZ98_003017</name>
</gene>